<comment type="caution">
    <text evidence="1">The sequence shown here is derived from an EMBL/GenBank/DDBJ whole genome shotgun (WGS) entry which is preliminary data.</text>
</comment>
<protein>
    <submittedName>
        <fullName evidence="1">Uncharacterized protein</fullName>
    </submittedName>
</protein>
<dbReference type="AlphaFoldDB" id="A0A4R3NFB6"/>
<reference evidence="1 2" key="1">
    <citation type="submission" date="2019-03" db="EMBL/GenBank/DDBJ databases">
        <title>Genomic Encyclopedia of Type Strains, Phase IV (KMG-IV): sequencing the most valuable type-strain genomes for metagenomic binning, comparative biology and taxonomic classification.</title>
        <authorList>
            <person name="Goeker M."/>
        </authorList>
    </citation>
    <scope>NUCLEOTIDE SEQUENCE [LARGE SCALE GENOMIC DNA]</scope>
    <source>
        <strain evidence="1 2">DSM 13605</strain>
    </source>
</reference>
<gene>
    <name evidence="1" type="ORF">EDC34_101255</name>
</gene>
<accession>A0A4R3NFB6</accession>
<dbReference type="EMBL" id="SMAP01000001">
    <property type="protein sequence ID" value="TCT25929.1"/>
    <property type="molecule type" value="Genomic_DNA"/>
</dbReference>
<evidence type="ECO:0000313" key="2">
    <source>
        <dbReference type="Proteomes" id="UP000295414"/>
    </source>
</evidence>
<dbReference type="Proteomes" id="UP000295414">
    <property type="component" value="Unassembled WGS sequence"/>
</dbReference>
<name>A0A4R3NFB6_9GAMM</name>
<dbReference type="RefSeq" id="WP_114959050.1">
    <property type="nucleotide sequence ID" value="NZ_MSZW01000024.1"/>
</dbReference>
<keyword evidence="2" id="KW-1185">Reference proteome</keyword>
<sequence>MNAPLHVPDRADPERLFVTLRAAELFADRYGLSRPHARAVVALALLRNVSPARALMELRQEVRRVRVVR</sequence>
<organism evidence="1 2">
    <name type="scientific">Thermomonas haemolytica</name>
    <dbReference type="NCBI Taxonomy" id="141949"/>
    <lineage>
        <taxon>Bacteria</taxon>
        <taxon>Pseudomonadati</taxon>
        <taxon>Pseudomonadota</taxon>
        <taxon>Gammaproteobacteria</taxon>
        <taxon>Lysobacterales</taxon>
        <taxon>Lysobacteraceae</taxon>
        <taxon>Thermomonas</taxon>
    </lineage>
</organism>
<evidence type="ECO:0000313" key="1">
    <source>
        <dbReference type="EMBL" id="TCT25929.1"/>
    </source>
</evidence>
<proteinExistence type="predicted"/>